<keyword evidence="2" id="KW-0812">Transmembrane</keyword>
<feature type="region of interest" description="Disordered" evidence="1">
    <location>
        <begin position="32"/>
        <end position="54"/>
    </location>
</feature>
<organism evidence="3 4">
    <name type="scientific">Apibacter mensalis</name>
    <dbReference type="NCBI Taxonomy" id="1586267"/>
    <lineage>
        <taxon>Bacteria</taxon>
        <taxon>Pseudomonadati</taxon>
        <taxon>Bacteroidota</taxon>
        <taxon>Flavobacteriia</taxon>
        <taxon>Flavobacteriales</taxon>
        <taxon>Weeksellaceae</taxon>
        <taxon>Apibacter</taxon>
    </lineage>
</organism>
<dbReference type="STRING" id="1586267.GCA_001418685_01520"/>
<dbReference type="RefSeq" id="WP_055425844.1">
    <property type="nucleotide sequence ID" value="NZ_FCOR01000009.1"/>
</dbReference>
<feature type="transmembrane region" description="Helical" evidence="2">
    <location>
        <begin position="6"/>
        <end position="25"/>
    </location>
</feature>
<evidence type="ECO:0000256" key="2">
    <source>
        <dbReference type="SAM" id="Phobius"/>
    </source>
</evidence>
<reference evidence="3 4" key="1">
    <citation type="submission" date="2016-01" db="EMBL/GenBank/DDBJ databases">
        <authorList>
            <person name="McClelland M."/>
            <person name="Jain A."/>
            <person name="Saraogi P."/>
            <person name="Mendelson R."/>
            <person name="Westerman R."/>
            <person name="SanMiguel P."/>
            <person name="Csonka L."/>
        </authorList>
    </citation>
    <scope>NUCLEOTIDE SEQUENCE [LARGE SCALE GENOMIC DNA]</scope>
    <source>
        <strain evidence="3 4">R-53146</strain>
    </source>
</reference>
<protein>
    <submittedName>
        <fullName evidence="3">Uncharacterized protein</fullName>
    </submittedName>
</protein>
<dbReference type="EMBL" id="FCOR01000009">
    <property type="protein sequence ID" value="CVK16657.1"/>
    <property type="molecule type" value="Genomic_DNA"/>
</dbReference>
<dbReference type="OrthoDB" id="1265145at2"/>
<name>A0A0X3ARB6_9FLAO</name>
<gene>
    <name evidence="3" type="ORF">Ga0061079_10947</name>
</gene>
<proteinExistence type="predicted"/>
<evidence type="ECO:0000313" key="3">
    <source>
        <dbReference type="EMBL" id="CVK16657.1"/>
    </source>
</evidence>
<sequence length="75" mass="8979">MGRLIEFIFFAIVTYFVFNYLNKIFTGTHAKKKYSKPKPHQFNNQRKNSSIKKGIKWDAETVDYEEVETKDNEKK</sequence>
<evidence type="ECO:0000256" key="1">
    <source>
        <dbReference type="SAM" id="MobiDB-lite"/>
    </source>
</evidence>
<keyword evidence="4" id="KW-1185">Reference proteome</keyword>
<accession>A0A0X3ARB6</accession>
<evidence type="ECO:0000313" key="4">
    <source>
        <dbReference type="Proteomes" id="UP000182761"/>
    </source>
</evidence>
<keyword evidence="2" id="KW-0472">Membrane</keyword>
<keyword evidence="2" id="KW-1133">Transmembrane helix</keyword>
<dbReference type="AlphaFoldDB" id="A0A0X3ARB6"/>
<dbReference type="Proteomes" id="UP000182761">
    <property type="component" value="Unassembled WGS sequence"/>
</dbReference>